<dbReference type="Proteomes" id="UP000539052">
    <property type="component" value="Unassembled WGS sequence"/>
</dbReference>
<organism evidence="1 2">
    <name type="scientific">Lacrimispora defluvii</name>
    <dbReference type="NCBI Taxonomy" id="2719233"/>
    <lineage>
        <taxon>Bacteria</taxon>
        <taxon>Bacillati</taxon>
        <taxon>Bacillota</taxon>
        <taxon>Clostridia</taxon>
        <taxon>Lachnospirales</taxon>
        <taxon>Lachnospiraceae</taxon>
        <taxon>Lacrimispora</taxon>
    </lineage>
</organism>
<comment type="caution">
    <text evidence="1">The sequence shown here is derived from an EMBL/GenBank/DDBJ whole genome shotgun (WGS) entry which is preliminary data.</text>
</comment>
<name>A0ABX1VKW0_9FIRM</name>
<accession>A0ABX1VKW0</accession>
<protein>
    <submittedName>
        <fullName evidence="1">Uncharacterized protein</fullName>
    </submittedName>
</protein>
<sequence>MDKYKDSIITDFSEVIDTYVSFYNDWINTYDKYSNGLASKVMGNVYQ</sequence>
<reference evidence="1 2" key="1">
    <citation type="submission" date="2020-03" db="EMBL/GenBank/DDBJ databases">
        <title>Genome Sequence of industrial isolate, B5A.</title>
        <authorList>
            <person name="Sharma S."/>
            <person name="Patil P.B."/>
            <person name="Korpole S."/>
        </authorList>
    </citation>
    <scope>NUCLEOTIDE SEQUENCE [LARGE SCALE GENOMIC DNA]</scope>
    <source>
        <strain evidence="1 2">PI-S10-B5A</strain>
    </source>
</reference>
<gene>
    <name evidence="1" type="ORF">G9470_03285</name>
</gene>
<dbReference type="EMBL" id="JAAOXG010000003">
    <property type="protein sequence ID" value="NNJ28826.1"/>
    <property type="molecule type" value="Genomic_DNA"/>
</dbReference>
<keyword evidence="2" id="KW-1185">Reference proteome</keyword>
<dbReference type="RefSeq" id="WP_170820160.1">
    <property type="nucleotide sequence ID" value="NZ_JAAOXG010000003.1"/>
</dbReference>
<evidence type="ECO:0000313" key="1">
    <source>
        <dbReference type="EMBL" id="NNJ28826.1"/>
    </source>
</evidence>
<proteinExistence type="predicted"/>
<evidence type="ECO:0000313" key="2">
    <source>
        <dbReference type="Proteomes" id="UP000539052"/>
    </source>
</evidence>